<dbReference type="InterPro" id="IPR001537">
    <property type="entry name" value="SpoU_MeTrfase"/>
</dbReference>
<dbReference type="CDD" id="cd18103">
    <property type="entry name" value="SpoU-like_RlmB"/>
    <property type="match status" value="1"/>
</dbReference>
<evidence type="ECO:0000256" key="1">
    <source>
        <dbReference type="ARBA" id="ARBA00007228"/>
    </source>
</evidence>
<dbReference type="GO" id="GO:0006396">
    <property type="term" value="P:RNA processing"/>
    <property type="evidence" value="ECO:0007669"/>
    <property type="project" value="InterPro"/>
</dbReference>
<gene>
    <name evidence="6" type="primary">rlmB</name>
    <name evidence="6" type="ORF">EWV88_21690</name>
</gene>
<evidence type="ECO:0000313" key="6">
    <source>
        <dbReference type="EMBL" id="TRV17855.1"/>
    </source>
</evidence>
<dbReference type="GO" id="GO:0005829">
    <property type="term" value="C:cytosol"/>
    <property type="evidence" value="ECO:0007669"/>
    <property type="project" value="TreeGrafter"/>
</dbReference>
<dbReference type="InterPro" id="IPR029028">
    <property type="entry name" value="Alpha/beta_knot_MTases"/>
</dbReference>
<evidence type="ECO:0000259" key="5">
    <source>
        <dbReference type="SMART" id="SM00967"/>
    </source>
</evidence>
<protein>
    <submittedName>
        <fullName evidence="6">23S rRNA (Guanosine(2251)-2'-O)-methyltransferase RlmB</fullName>
    </submittedName>
</protein>
<dbReference type="Gene3D" id="3.30.1330.30">
    <property type="match status" value="1"/>
</dbReference>
<evidence type="ECO:0000256" key="2">
    <source>
        <dbReference type="ARBA" id="ARBA00022603"/>
    </source>
</evidence>
<dbReference type="SUPFAM" id="SSF75217">
    <property type="entry name" value="alpha/beta knot"/>
    <property type="match status" value="1"/>
</dbReference>
<feature type="domain" description="RNA 2-O ribose methyltransferase substrate binding" evidence="5">
    <location>
        <begin position="43"/>
        <end position="119"/>
    </location>
</feature>
<dbReference type="AlphaFoldDB" id="A0A552LCC7"/>
<proteinExistence type="inferred from homology"/>
<dbReference type="InterPro" id="IPR013123">
    <property type="entry name" value="SpoU_subst-bd"/>
</dbReference>
<dbReference type="PANTHER" id="PTHR46429">
    <property type="entry name" value="23S RRNA (GUANOSINE-2'-O-)-METHYLTRANSFERASE RLMB"/>
    <property type="match status" value="1"/>
</dbReference>
<comment type="caution">
    <text evidence="6">The sequence shown here is derived from an EMBL/GenBank/DDBJ whole genome shotgun (WGS) entry which is preliminary data.</text>
</comment>
<dbReference type="GO" id="GO:0032259">
    <property type="term" value="P:methylation"/>
    <property type="evidence" value="ECO:0007669"/>
    <property type="project" value="UniProtKB-KW"/>
</dbReference>
<dbReference type="FunFam" id="3.40.1280.10:FF:000008">
    <property type="entry name" value="Group 3 RNA methyltransferase TrmH"/>
    <property type="match status" value="1"/>
</dbReference>
<sequence length="288" mass="31507">MIDRPFSSKSDNRNSRRPSRPKTGPILAKSPAVTPENQEADDLLYGRRVVLTAMEEERQLNRIWVVNRLRYDPRYHTLLEKAKANGTVIDEVDDLRLDQITNKANHQGIAAQMSPYDYIELADLIEKAKGRSRHPVIVIAEGITDPHNLGAIIRTAEAMGCQGVVIPQRRAAGVTSTVMKVAAGSLEYLPVARVVNLNRALEELKAAGFWLYGTAAKTGKSLHTINLTGAIGLVIGSEGEGLSLLTQKSCDELVSIPLAGKTPSLNASVAAGMALYEVYRQRWQNSPD</sequence>
<dbReference type="Pfam" id="PF00588">
    <property type="entry name" value="SpoU_methylase"/>
    <property type="match status" value="1"/>
</dbReference>
<dbReference type="Gene3D" id="3.40.1280.10">
    <property type="match status" value="1"/>
</dbReference>
<name>A0A552LCC7_9CHRO</name>
<organism evidence="6 7">
    <name type="scientific">Microcystis wesenbergii Mw_MB_S_20031200_S109D</name>
    <dbReference type="NCBI Taxonomy" id="2486241"/>
    <lineage>
        <taxon>Bacteria</taxon>
        <taxon>Bacillati</taxon>
        <taxon>Cyanobacteriota</taxon>
        <taxon>Cyanophyceae</taxon>
        <taxon>Oscillatoriophycideae</taxon>
        <taxon>Chroococcales</taxon>
        <taxon>Microcystaceae</taxon>
        <taxon>Microcystis</taxon>
    </lineage>
</organism>
<dbReference type="Proteomes" id="UP000318616">
    <property type="component" value="Unassembled WGS sequence"/>
</dbReference>
<reference evidence="6 7" key="1">
    <citation type="submission" date="2019-01" db="EMBL/GenBank/DDBJ databases">
        <title>Coherence of Microcystis species and biogeography revealed through population genomics.</title>
        <authorList>
            <person name="Perez-Carrascal O.M."/>
            <person name="Terrat Y."/>
            <person name="Giani A."/>
            <person name="Fortin N."/>
            <person name="Tromas N."/>
            <person name="Shapiro B.J."/>
        </authorList>
    </citation>
    <scope>NUCLEOTIDE SEQUENCE [LARGE SCALE GENOMIC DNA]</scope>
    <source>
        <strain evidence="6">Mw_MB_S_20031200_S109D</strain>
    </source>
</reference>
<dbReference type="InterPro" id="IPR004441">
    <property type="entry name" value="rRNA_MeTrfase_TrmH"/>
</dbReference>
<dbReference type="EMBL" id="SFAP01000269">
    <property type="protein sequence ID" value="TRV17855.1"/>
    <property type="molecule type" value="Genomic_DNA"/>
</dbReference>
<dbReference type="PANTHER" id="PTHR46429:SF1">
    <property type="entry name" value="23S RRNA (GUANOSINE-2'-O-)-METHYLTRANSFERASE RLMB"/>
    <property type="match status" value="1"/>
</dbReference>
<dbReference type="GO" id="GO:0003723">
    <property type="term" value="F:RNA binding"/>
    <property type="evidence" value="ECO:0007669"/>
    <property type="project" value="InterPro"/>
</dbReference>
<dbReference type="SMART" id="SM00967">
    <property type="entry name" value="SpoU_sub_bind"/>
    <property type="match status" value="1"/>
</dbReference>
<comment type="similarity">
    <text evidence="1">Belongs to the class IV-like SAM-binding methyltransferase superfamily. RNA methyltransferase TrmH family.</text>
</comment>
<dbReference type="InterPro" id="IPR029026">
    <property type="entry name" value="tRNA_m1G_MTases_N"/>
</dbReference>
<dbReference type="GO" id="GO:0008173">
    <property type="term" value="F:RNA methyltransferase activity"/>
    <property type="evidence" value="ECO:0007669"/>
    <property type="project" value="InterPro"/>
</dbReference>
<keyword evidence="2 6" id="KW-0489">Methyltransferase</keyword>
<accession>A0A552LCC7</accession>
<dbReference type="Pfam" id="PF08032">
    <property type="entry name" value="SpoU_sub_bind"/>
    <property type="match status" value="1"/>
</dbReference>
<feature type="region of interest" description="Disordered" evidence="4">
    <location>
        <begin position="1"/>
        <end position="39"/>
    </location>
</feature>
<evidence type="ECO:0000256" key="4">
    <source>
        <dbReference type="SAM" id="MobiDB-lite"/>
    </source>
</evidence>
<evidence type="ECO:0000256" key="3">
    <source>
        <dbReference type="ARBA" id="ARBA00022679"/>
    </source>
</evidence>
<dbReference type="InterPro" id="IPR029064">
    <property type="entry name" value="Ribosomal_eL30-like_sf"/>
</dbReference>
<evidence type="ECO:0000313" key="7">
    <source>
        <dbReference type="Proteomes" id="UP000318616"/>
    </source>
</evidence>
<keyword evidence="3 6" id="KW-0808">Transferase</keyword>
<dbReference type="SUPFAM" id="SSF55315">
    <property type="entry name" value="L30e-like"/>
    <property type="match status" value="1"/>
</dbReference>
<dbReference type="NCBIfam" id="TIGR00186">
    <property type="entry name" value="rRNA_methyl_3"/>
    <property type="match status" value="1"/>
</dbReference>